<sequence length="303" mass="32035">MLTLLLKGSPMQESVLTTILLPAALGLIMLGLGLSLAVADFSNVLTRPKAVAIALFAQVILLPAICFGLVSVLGLDPLLAVGMMLLAASPGGTTANLYSHLFGGDVALNISLTAVNSVLAAFTLPVVVNLSLDHFVGGTQDIGLQAGKVLQVFAIVLIPVAIGMLIRRWRLEFADRMEKPVRILSAVVLAAVIVGAIIQERDRILDYLASVGLVAVLFSAISLTIGYWLPRLFRVERRQAIASGMEIGIHNSTLAITIALSPTLLNNSTIAIPAAVYGVLMFLTTLVFGYAVRRGSEVVVERS</sequence>
<organism evidence="6 7">
    <name type="scientific">Acrocarpospora pleiomorpha</name>
    <dbReference type="NCBI Taxonomy" id="90975"/>
    <lineage>
        <taxon>Bacteria</taxon>
        <taxon>Bacillati</taxon>
        <taxon>Actinomycetota</taxon>
        <taxon>Actinomycetes</taxon>
        <taxon>Streptosporangiales</taxon>
        <taxon>Streptosporangiaceae</taxon>
        <taxon>Acrocarpospora</taxon>
    </lineage>
</organism>
<dbReference type="AlphaFoldDB" id="A0A5M3XXP9"/>
<evidence type="ECO:0000256" key="4">
    <source>
        <dbReference type="ARBA" id="ARBA00023136"/>
    </source>
</evidence>
<feature type="transmembrane region" description="Helical" evidence="5">
    <location>
        <begin position="181"/>
        <end position="198"/>
    </location>
</feature>
<dbReference type="Gene3D" id="1.20.1530.20">
    <property type="match status" value="1"/>
</dbReference>
<dbReference type="Proteomes" id="UP000377595">
    <property type="component" value="Unassembled WGS sequence"/>
</dbReference>
<evidence type="ECO:0000256" key="2">
    <source>
        <dbReference type="ARBA" id="ARBA00022692"/>
    </source>
</evidence>
<gene>
    <name evidence="6" type="ORF">Aple_059770</name>
</gene>
<feature type="transmembrane region" description="Helical" evidence="5">
    <location>
        <begin position="106"/>
        <end position="128"/>
    </location>
</feature>
<comment type="caution">
    <text evidence="6">The sequence shown here is derived from an EMBL/GenBank/DDBJ whole genome shotgun (WGS) entry which is preliminary data.</text>
</comment>
<dbReference type="GO" id="GO:0016020">
    <property type="term" value="C:membrane"/>
    <property type="evidence" value="ECO:0007669"/>
    <property type="project" value="UniProtKB-SubCell"/>
</dbReference>
<keyword evidence="4 5" id="KW-0472">Membrane</keyword>
<feature type="transmembrane region" description="Helical" evidence="5">
    <location>
        <begin position="148"/>
        <end position="169"/>
    </location>
</feature>
<feature type="transmembrane region" description="Helical" evidence="5">
    <location>
        <begin position="270"/>
        <end position="292"/>
    </location>
</feature>
<dbReference type="Pfam" id="PF01758">
    <property type="entry name" value="SBF"/>
    <property type="match status" value="1"/>
</dbReference>
<protein>
    <submittedName>
        <fullName evidence="6">Transporter</fullName>
    </submittedName>
</protein>
<dbReference type="InterPro" id="IPR004710">
    <property type="entry name" value="Bilac:Na_transpt"/>
</dbReference>
<dbReference type="InterPro" id="IPR038770">
    <property type="entry name" value="Na+/solute_symporter_sf"/>
</dbReference>
<proteinExistence type="predicted"/>
<accession>A0A5M3XXP9</accession>
<keyword evidence="7" id="KW-1185">Reference proteome</keyword>
<reference evidence="6 7" key="1">
    <citation type="submission" date="2019-10" db="EMBL/GenBank/DDBJ databases">
        <title>Whole genome shotgun sequence of Acrocarpospora pleiomorpha NBRC 16267.</title>
        <authorList>
            <person name="Ichikawa N."/>
            <person name="Kimura A."/>
            <person name="Kitahashi Y."/>
            <person name="Komaki H."/>
            <person name="Oguchi A."/>
        </authorList>
    </citation>
    <scope>NUCLEOTIDE SEQUENCE [LARGE SCALE GENOMIC DNA]</scope>
    <source>
        <strain evidence="6 7">NBRC 16267</strain>
    </source>
</reference>
<keyword evidence="2 5" id="KW-0812">Transmembrane</keyword>
<dbReference type="PANTHER" id="PTHR10361">
    <property type="entry name" value="SODIUM-BILE ACID COTRANSPORTER"/>
    <property type="match status" value="1"/>
</dbReference>
<name>A0A5M3XXP9_9ACTN</name>
<feature type="transmembrane region" description="Helical" evidence="5">
    <location>
        <begin position="78"/>
        <end position="99"/>
    </location>
</feature>
<keyword evidence="3 5" id="KW-1133">Transmembrane helix</keyword>
<dbReference type="EMBL" id="BLAF01000038">
    <property type="protein sequence ID" value="GES23078.1"/>
    <property type="molecule type" value="Genomic_DNA"/>
</dbReference>
<dbReference type="PANTHER" id="PTHR10361:SF24">
    <property type="entry name" value="P3 PROTEIN"/>
    <property type="match status" value="1"/>
</dbReference>
<evidence type="ECO:0000256" key="5">
    <source>
        <dbReference type="SAM" id="Phobius"/>
    </source>
</evidence>
<feature type="transmembrane region" description="Helical" evidence="5">
    <location>
        <begin position="20"/>
        <end position="39"/>
    </location>
</feature>
<evidence type="ECO:0000256" key="3">
    <source>
        <dbReference type="ARBA" id="ARBA00022989"/>
    </source>
</evidence>
<evidence type="ECO:0000313" key="6">
    <source>
        <dbReference type="EMBL" id="GES23078.1"/>
    </source>
</evidence>
<feature type="transmembrane region" description="Helical" evidence="5">
    <location>
        <begin position="204"/>
        <end position="229"/>
    </location>
</feature>
<evidence type="ECO:0000256" key="1">
    <source>
        <dbReference type="ARBA" id="ARBA00004141"/>
    </source>
</evidence>
<feature type="transmembrane region" description="Helical" evidence="5">
    <location>
        <begin position="51"/>
        <end position="72"/>
    </location>
</feature>
<feature type="transmembrane region" description="Helical" evidence="5">
    <location>
        <begin position="241"/>
        <end position="264"/>
    </location>
</feature>
<dbReference type="InterPro" id="IPR002657">
    <property type="entry name" value="BilAc:Na_symport/Acr3"/>
</dbReference>
<comment type="subcellular location">
    <subcellularLocation>
        <location evidence="1">Membrane</location>
        <topology evidence="1">Multi-pass membrane protein</topology>
    </subcellularLocation>
</comment>
<evidence type="ECO:0000313" key="7">
    <source>
        <dbReference type="Proteomes" id="UP000377595"/>
    </source>
</evidence>